<dbReference type="Proteomes" id="UP000638043">
    <property type="component" value="Unassembled WGS sequence"/>
</dbReference>
<protein>
    <recommendedName>
        <fullName evidence="1">DUF7882 domain-containing protein</fullName>
    </recommendedName>
</protein>
<sequence length="102" mass="11209">MGVLHYGAGHEIAIDDALLAHLKLVVITKLRRNESFTLSWTHSRSEPTGRSTIWLHPAIPLRFVFESPDPATLSPQLLEQMSHSTHSTGGLTIDLDAEVPSS</sequence>
<evidence type="ECO:0000313" key="2">
    <source>
        <dbReference type="EMBL" id="GGO60576.1"/>
    </source>
</evidence>
<evidence type="ECO:0000259" key="1">
    <source>
        <dbReference type="Pfam" id="PF25355"/>
    </source>
</evidence>
<dbReference type="Pfam" id="PF25355">
    <property type="entry name" value="DUF7882"/>
    <property type="match status" value="1"/>
</dbReference>
<dbReference type="InterPro" id="IPR057204">
    <property type="entry name" value="DUF7882"/>
</dbReference>
<keyword evidence="3" id="KW-1185">Reference proteome</keyword>
<name>A0ABQ2MX77_9MICO</name>
<reference evidence="3" key="1">
    <citation type="journal article" date="2019" name="Int. J. Syst. Evol. Microbiol.">
        <title>The Global Catalogue of Microorganisms (GCM) 10K type strain sequencing project: providing services to taxonomists for standard genome sequencing and annotation.</title>
        <authorList>
            <consortium name="The Broad Institute Genomics Platform"/>
            <consortium name="The Broad Institute Genome Sequencing Center for Infectious Disease"/>
            <person name="Wu L."/>
            <person name="Ma J."/>
        </authorList>
    </citation>
    <scope>NUCLEOTIDE SEQUENCE [LARGE SCALE GENOMIC DNA]</scope>
    <source>
        <strain evidence="3">CGMCC 4.7181</strain>
    </source>
</reference>
<dbReference type="RefSeq" id="WP_188699960.1">
    <property type="nucleotide sequence ID" value="NZ_BMMQ01000002.1"/>
</dbReference>
<comment type="caution">
    <text evidence="2">The sequence shown here is derived from an EMBL/GenBank/DDBJ whole genome shotgun (WGS) entry which is preliminary data.</text>
</comment>
<dbReference type="EMBL" id="BMMQ01000002">
    <property type="protein sequence ID" value="GGO60576.1"/>
    <property type="molecule type" value="Genomic_DNA"/>
</dbReference>
<feature type="domain" description="DUF7882" evidence="1">
    <location>
        <begin position="1"/>
        <end position="93"/>
    </location>
</feature>
<evidence type="ECO:0000313" key="3">
    <source>
        <dbReference type="Proteomes" id="UP000638043"/>
    </source>
</evidence>
<accession>A0ABQ2MX77</accession>
<organism evidence="2 3">
    <name type="scientific">Microbacterium nanhaiense</name>
    <dbReference type="NCBI Taxonomy" id="1301026"/>
    <lineage>
        <taxon>Bacteria</taxon>
        <taxon>Bacillati</taxon>
        <taxon>Actinomycetota</taxon>
        <taxon>Actinomycetes</taxon>
        <taxon>Micrococcales</taxon>
        <taxon>Microbacteriaceae</taxon>
        <taxon>Microbacterium</taxon>
    </lineage>
</organism>
<gene>
    <name evidence="2" type="ORF">GCM10010910_06340</name>
</gene>
<proteinExistence type="predicted"/>